<dbReference type="GO" id="GO:0030488">
    <property type="term" value="P:tRNA methylation"/>
    <property type="evidence" value="ECO:0007669"/>
    <property type="project" value="TreeGrafter"/>
</dbReference>
<dbReference type="NCBIfam" id="TIGR00231">
    <property type="entry name" value="small_GTP"/>
    <property type="match status" value="1"/>
</dbReference>
<dbReference type="InterPro" id="IPR005225">
    <property type="entry name" value="Small_GTP-bd"/>
</dbReference>
<evidence type="ECO:0000313" key="13">
    <source>
        <dbReference type="EMBL" id="MZP44137.1"/>
    </source>
</evidence>
<dbReference type="Gene3D" id="3.30.1360.120">
    <property type="entry name" value="Probable tRNA modification gtpase trme, domain 1"/>
    <property type="match status" value="1"/>
</dbReference>
<dbReference type="Gene3D" id="3.40.50.300">
    <property type="entry name" value="P-loop containing nucleotide triphosphate hydrolases"/>
    <property type="match status" value="1"/>
</dbReference>
<name>A0A845LBG6_HELGE</name>
<comment type="caution">
    <text evidence="10">Lacks conserved residue(s) required for the propagation of feature annotation.</text>
</comment>
<sequence>MVGDTIAAVATPPGEGGIGIVRVSGPGARDVIKAVFFPRYGRGVDEWASHTLHLGTIIHPDDGREIDEALVAWMVGPRTFTTEDVAEFHCHGGAVPVRETLTAVLRAGARLAEPGEFSRRAFLGGRLDLAQAEAIIEVIRAKTRDGLGAALSQLEGQLSRRIDQVRADILALLAHLEAMIDFPEEDLPDMGSERLRVTVVHIGKQIGDLVERSRTGRVLREGWRTVIAGRPNVGKSSLMNALLDEQRAIVTEIPGTTRDAIEEYIDLGGIPLRIVDTAGIRETEDIVERIGVEKTREYLEKADLVLVVLDGSDGLNQEDEALLRSLVDRPAVVLVNKSDLAIRRLDDVRLRSLVGKMPILSVSAKEGWGLQELSDLIRSMVYGQDGSTVAGREGEGPVTRDGGRSALVTQARHREALERADFHLRQALEAVDVGASPDFLTIDLKAAWEALGEITGDTVGEDILDKIFSSFCIGK</sequence>
<dbReference type="CDD" id="cd04164">
    <property type="entry name" value="trmE"/>
    <property type="match status" value="1"/>
</dbReference>
<comment type="similarity">
    <text evidence="1 10 11">Belongs to the TRAFAC class TrmE-Era-EngA-EngB-Septin-like GTPase superfamily. TrmE GTPase family.</text>
</comment>
<dbReference type="NCBIfam" id="NF003661">
    <property type="entry name" value="PRK05291.1-3"/>
    <property type="match status" value="1"/>
</dbReference>
<feature type="binding site" evidence="10">
    <location>
        <position position="126"/>
    </location>
    <ligand>
        <name>(6S)-5-formyl-5,6,7,8-tetrahydrofolate</name>
        <dbReference type="ChEBI" id="CHEBI:57457"/>
    </ligand>
</feature>
<dbReference type="InterPro" id="IPR006073">
    <property type="entry name" value="GTP-bd"/>
</dbReference>
<evidence type="ECO:0000256" key="5">
    <source>
        <dbReference type="ARBA" id="ARBA00022741"/>
    </source>
</evidence>
<dbReference type="PROSITE" id="PS51709">
    <property type="entry name" value="G_TRME"/>
    <property type="match status" value="1"/>
</dbReference>
<feature type="binding site" evidence="10">
    <location>
        <position position="87"/>
    </location>
    <ligand>
        <name>(6S)-5-formyl-5,6,7,8-tetrahydrofolate</name>
        <dbReference type="ChEBI" id="CHEBI:57457"/>
    </ligand>
</feature>
<feature type="binding site" evidence="10">
    <location>
        <position position="257"/>
    </location>
    <ligand>
        <name>Mg(2+)</name>
        <dbReference type="ChEBI" id="CHEBI:18420"/>
    </ligand>
</feature>
<dbReference type="EMBL" id="WXEX01000013">
    <property type="protein sequence ID" value="MZP44137.1"/>
    <property type="molecule type" value="Genomic_DNA"/>
</dbReference>
<dbReference type="InterPro" id="IPR027266">
    <property type="entry name" value="TrmE/GcvT-like"/>
</dbReference>
<dbReference type="Proteomes" id="UP000471031">
    <property type="component" value="Unassembled WGS sequence"/>
</dbReference>
<keyword evidence="2 10" id="KW-0963">Cytoplasm</keyword>
<feature type="domain" description="TrmE-type G" evidence="12">
    <location>
        <begin position="222"/>
        <end position="382"/>
    </location>
</feature>
<evidence type="ECO:0000256" key="1">
    <source>
        <dbReference type="ARBA" id="ARBA00011043"/>
    </source>
</evidence>
<evidence type="ECO:0000259" key="12">
    <source>
        <dbReference type="PROSITE" id="PS51709"/>
    </source>
</evidence>
<dbReference type="InterPro" id="IPR004520">
    <property type="entry name" value="GTPase_MnmE"/>
</dbReference>
<keyword evidence="9 10" id="KW-0342">GTP-binding</keyword>
<feature type="binding site" evidence="10">
    <location>
        <position position="475"/>
    </location>
    <ligand>
        <name>(6S)-5-formyl-5,6,7,8-tetrahydrofolate</name>
        <dbReference type="ChEBI" id="CHEBI:57457"/>
    </ligand>
</feature>
<dbReference type="OrthoDB" id="9805918at2"/>
<dbReference type="InterPro" id="IPR018948">
    <property type="entry name" value="GTP-bd_TrmE_N"/>
</dbReference>
<feature type="binding site" evidence="10">
    <location>
        <begin position="251"/>
        <end position="257"/>
    </location>
    <ligand>
        <name>GTP</name>
        <dbReference type="ChEBI" id="CHEBI:37565"/>
    </ligand>
</feature>
<evidence type="ECO:0000256" key="8">
    <source>
        <dbReference type="ARBA" id="ARBA00022958"/>
    </source>
</evidence>
<organism evidence="13 14">
    <name type="scientific">Heliomicrobium gestii</name>
    <name type="common">Heliobacterium gestii</name>
    <dbReference type="NCBI Taxonomy" id="2699"/>
    <lineage>
        <taxon>Bacteria</taxon>
        <taxon>Bacillati</taxon>
        <taxon>Bacillota</taxon>
        <taxon>Clostridia</taxon>
        <taxon>Eubacteriales</taxon>
        <taxon>Heliobacteriaceae</taxon>
        <taxon>Heliomicrobium</taxon>
    </lineage>
</organism>
<evidence type="ECO:0000256" key="9">
    <source>
        <dbReference type="ARBA" id="ARBA00023134"/>
    </source>
</evidence>
<dbReference type="InterPro" id="IPR031168">
    <property type="entry name" value="G_TrmE"/>
</dbReference>
<feature type="binding site" evidence="10">
    <location>
        <position position="256"/>
    </location>
    <ligand>
        <name>K(+)</name>
        <dbReference type="ChEBI" id="CHEBI:29103"/>
    </ligand>
</feature>
<feature type="binding site" evidence="10">
    <location>
        <position position="236"/>
    </location>
    <ligand>
        <name>Mg(2+)</name>
        <dbReference type="ChEBI" id="CHEBI:18420"/>
    </ligand>
</feature>
<evidence type="ECO:0000256" key="10">
    <source>
        <dbReference type="HAMAP-Rule" id="MF_00379"/>
    </source>
</evidence>
<dbReference type="InterPro" id="IPR025867">
    <property type="entry name" value="MnmE_helical"/>
</dbReference>
<dbReference type="PRINTS" id="PR00449">
    <property type="entry name" value="RASTRNSFRMNG"/>
</dbReference>
<dbReference type="InterPro" id="IPR027368">
    <property type="entry name" value="MnmE_dom2"/>
</dbReference>
<dbReference type="GO" id="GO:0005829">
    <property type="term" value="C:cytosol"/>
    <property type="evidence" value="ECO:0007669"/>
    <property type="project" value="TreeGrafter"/>
</dbReference>
<keyword evidence="8 10" id="KW-0630">Potassium</keyword>
<dbReference type="SUPFAM" id="SSF52540">
    <property type="entry name" value="P-loop containing nucleoside triphosphate hydrolases"/>
    <property type="match status" value="1"/>
</dbReference>
<dbReference type="GO" id="GO:0046872">
    <property type="term" value="F:metal ion binding"/>
    <property type="evidence" value="ECO:0007669"/>
    <property type="project" value="UniProtKB-KW"/>
</dbReference>
<dbReference type="GO" id="GO:0042802">
    <property type="term" value="F:identical protein binding"/>
    <property type="evidence" value="ECO:0007669"/>
    <property type="project" value="UniProtKB-ARBA"/>
</dbReference>
<dbReference type="RefSeq" id="WP_161262708.1">
    <property type="nucleotide sequence ID" value="NZ_JAFBDC010000012.1"/>
</dbReference>
<feature type="binding site" evidence="10">
    <location>
        <position position="253"/>
    </location>
    <ligand>
        <name>K(+)</name>
        <dbReference type="ChEBI" id="CHEBI:29103"/>
    </ligand>
</feature>
<evidence type="ECO:0000256" key="7">
    <source>
        <dbReference type="ARBA" id="ARBA00022842"/>
    </source>
</evidence>
<dbReference type="Pfam" id="PF01926">
    <property type="entry name" value="MMR_HSR1"/>
    <property type="match status" value="1"/>
</dbReference>
<dbReference type="FunFam" id="3.40.50.300:FF:000494">
    <property type="entry name" value="tRNA modification GTPase MnmE"/>
    <property type="match status" value="1"/>
</dbReference>
<dbReference type="GO" id="GO:0005525">
    <property type="term" value="F:GTP binding"/>
    <property type="evidence" value="ECO:0007669"/>
    <property type="project" value="UniProtKB-UniRule"/>
</dbReference>
<proteinExistence type="inferred from homology"/>
<dbReference type="FunFam" id="3.30.1360.120:FF:000003">
    <property type="entry name" value="tRNA modification GTPase MnmE"/>
    <property type="match status" value="1"/>
</dbReference>
<protein>
    <recommendedName>
        <fullName evidence="10">tRNA modification GTPase MnmE</fullName>
        <ecNumber evidence="10">3.6.-.-</ecNumber>
    </recommendedName>
</protein>
<dbReference type="Pfam" id="PF12631">
    <property type="entry name" value="MnmE_helical"/>
    <property type="match status" value="1"/>
</dbReference>
<dbReference type="PANTHER" id="PTHR42714">
    <property type="entry name" value="TRNA MODIFICATION GTPASE GTPBP3"/>
    <property type="match status" value="1"/>
</dbReference>
<keyword evidence="5 10" id="KW-0547">Nucleotide-binding</keyword>
<dbReference type="EC" id="3.6.-.-" evidence="10"/>
<evidence type="ECO:0000256" key="11">
    <source>
        <dbReference type="RuleBase" id="RU003313"/>
    </source>
</evidence>
<dbReference type="CDD" id="cd14858">
    <property type="entry name" value="TrmE_N"/>
    <property type="match status" value="1"/>
</dbReference>
<keyword evidence="4 10" id="KW-0479">Metal-binding</keyword>
<evidence type="ECO:0000256" key="2">
    <source>
        <dbReference type="ARBA" id="ARBA00022490"/>
    </source>
</evidence>
<keyword evidence="7 10" id="KW-0460">Magnesium</keyword>
<feature type="binding site" evidence="10">
    <location>
        <begin position="276"/>
        <end position="279"/>
    </location>
    <ligand>
        <name>GTP</name>
        <dbReference type="ChEBI" id="CHEBI:37565"/>
    </ligand>
</feature>
<keyword evidence="3 10" id="KW-0819">tRNA processing</keyword>
<feature type="binding site" evidence="10">
    <location>
        <position position="251"/>
    </location>
    <ligand>
        <name>K(+)</name>
        <dbReference type="ChEBI" id="CHEBI:29103"/>
    </ligand>
</feature>
<comment type="function">
    <text evidence="10">Exhibits a very high intrinsic GTPase hydrolysis rate. Involved in the addition of a carboxymethylaminomethyl (cmnm) group at the wobble position (U34) of certain tRNAs, forming tRNA-cmnm(5)s(2)U34.</text>
</comment>
<dbReference type="GO" id="GO:0002098">
    <property type="term" value="P:tRNA wobble uridine modification"/>
    <property type="evidence" value="ECO:0007669"/>
    <property type="project" value="TreeGrafter"/>
</dbReference>
<comment type="subunit">
    <text evidence="10">Homodimer. Heterotetramer of two MnmE and two MnmG subunits.</text>
</comment>
<feature type="binding site" evidence="10">
    <location>
        <position position="22"/>
    </location>
    <ligand>
        <name>(6S)-5-formyl-5,6,7,8-tetrahydrofolate</name>
        <dbReference type="ChEBI" id="CHEBI:57457"/>
    </ligand>
</feature>
<dbReference type="AlphaFoldDB" id="A0A845LBG6"/>
<comment type="subcellular location">
    <subcellularLocation>
        <location evidence="10">Cytoplasm</location>
    </subcellularLocation>
</comment>
<evidence type="ECO:0000256" key="4">
    <source>
        <dbReference type="ARBA" id="ARBA00022723"/>
    </source>
</evidence>
<dbReference type="Pfam" id="PF10396">
    <property type="entry name" value="TrmE_N"/>
    <property type="match status" value="1"/>
</dbReference>
<evidence type="ECO:0000256" key="3">
    <source>
        <dbReference type="ARBA" id="ARBA00022694"/>
    </source>
</evidence>
<dbReference type="NCBIfam" id="TIGR00450">
    <property type="entry name" value="mnmE_trmE_thdF"/>
    <property type="match status" value="1"/>
</dbReference>
<dbReference type="Gene3D" id="1.20.120.430">
    <property type="entry name" value="tRNA modification GTPase MnmE domain 2"/>
    <property type="match status" value="1"/>
</dbReference>
<feature type="binding site" evidence="10">
    <location>
        <begin position="232"/>
        <end position="237"/>
    </location>
    <ligand>
        <name>GTP</name>
        <dbReference type="ChEBI" id="CHEBI:37565"/>
    </ligand>
</feature>
<evidence type="ECO:0000256" key="6">
    <source>
        <dbReference type="ARBA" id="ARBA00022801"/>
    </source>
</evidence>
<keyword evidence="14" id="KW-1185">Reference proteome</keyword>
<evidence type="ECO:0000313" key="14">
    <source>
        <dbReference type="Proteomes" id="UP000471031"/>
    </source>
</evidence>
<comment type="cofactor">
    <cofactor evidence="10">
        <name>K(+)</name>
        <dbReference type="ChEBI" id="CHEBI:29103"/>
    </cofactor>
    <text evidence="10">Binds 1 potassium ion per subunit.</text>
</comment>
<gene>
    <name evidence="10 13" type="primary">mnmE</name>
    <name evidence="10" type="synonym">trmE</name>
    <name evidence="13" type="ORF">GTO89_13945</name>
</gene>
<dbReference type="PANTHER" id="PTHR42714:SF2">
    <property type="entry name" value="TRNA MODIFICATION GTPASE GTPBP3, MITOCHONDRIAL"/>
    <property type="match status" value="1"/>
</dbReference>
<dbReference type="InterPro" id="IPR027417">
    <property type="entry name" value="P-loop_NTPase"/>
</dbReference>
<dbReference type="GO" id="GO:0003924">
    <property type="term" value="F:GTPase activity"/>
    <property type="evidence" value="ECO:0007669"/>
    <property type="project" value="UniProtKB-UniRule"/>
</dbReference>
<feature type="binding site" evidence="10">
    <location>
        <position position="232"/>
    </location>
    <ligand>
        <name>K(+)</name>
        <dbReference type="ChEBI" id="CHEBI:29103"/>
    </ligand>
</feature>
<keyword evidence="6 10" id="KW-0378">Hydrolase</keyword>
<accession>A0A845LBG6</accession>
<dbReference type="SUPFAM" id="SSF116878">
    <property type="entry name" value="TrmE connector domain"/>
    <property type="match status" value="1"/>
</dbReference>
<dbReference type="HAMAP" id="MF_00379">
    <property type="entry name" value="GTPase_MnmE"/>
    <property type="match status" value="1"/>
</dbReference>
<comment type="caution">
    <text evidence="13">The sequence shown here is derived from an EMBL/GenBank/DDBJ whole genome shotgun (WGS) entry which is preliminary data.</text>
</comment>
<reference evidence="13 14" key="1">
    <citation type="submission" date="2020-01" db="EMBL/GenBank/DDBJ databases">
        <title>Whole genome sequence of Heliobacterium gestii DSM 11169.</title>
        <authorList>
            <person name="Kyndt J.A."/>
            <person name="Meyer T.E."/>
        </authorList>
    </citation>
    <scope>NUCLEOTIDE SEQUENCE [LARGE SCALE GENOMIC DNA]</scope>
    <source>
        <strain evidence="13 14">DSM 11169</strain>
    </source>
</reference>